<dbReference type="EMBL" id="BAUL01000561">
    <property type="protein sequence ID" value="GAE00298.1"/>
    <property type="molecule type" value="Genomic_DNA"/>
</dbReference>
<evidence type="ECO:0000313" key="2">
    <source>
        <dbReference type="EMBL" id="GAE00298.1"/>
    </source>
</evidence>
<dbReference type="AlphaFoldDB" id="V5GH77"/>
<feature type="region of interest" description="Disordered" evidence="1">
    <location>
        <begin position="33"/>
        <end position="67"/>
    </location>
</feature>
<protein>
    <submittedName>
        <fullName evidence="2">Uncharacterized protein</fullName>
    </submittedName>
</protein>
<evidence type="ECO:0000313" key="3">
    <source>
        <dbReference type="Proteomes" id="UP000018001"/>
    </source>
</evidence>
<proteinExistence type="predicted"/>
<keyword evidence="3" id="KW-1185">Reference proteome</keyword>
<organism evidence="2 3">
    <name type="scientific">Byssochlamys spectabilis (strain No. 5 / NBRC 109023)</name>
    <name type="common">Paecilomyces variotii</name>
    <dbReference type="NCBI Taxonomy" id="1356009"/>
    <lineage>
        <taxon>Eukaryota</taxon>
        <taxon>Fungi</taxon>
        <taxon>Dikarya</taxon>
        <taxon>Ascomycota</taxon>
        <taxon>Pezizomycotina</taxon>
        <taxon>Eurotiomycetes</taxon>
        <taxon>Eurotiomycetidae</taxon>
        <taxon>Eurotiales</taxon>
        <taxon>Thermoascaceae</taxon>
        <taxon>Paecilomyces</taxon>
    </lineage>
</organism>
<dbReference type="OrthoDB" id="5398685at2759"/>
<comment type="caution">
    <text evidence="2">The sequence shown here is derived from an EMBL/GenBank/DDBJ whole genome shotgun (WGS) entry which is preliminary data.</text>
</comment>
<sequence>AFRELADGEARAASLEQHLTDLESRIEELLATVEQRDNVTSKPQGRSSEQSGEASIEGSQDHSNQPR</sequence>
<accession>V5GH77</accession>
<gene>
    <name evidence="2" type="ORF">PVAR5_9042</name>
</gene>
<name>V5GH77_BYSSN</name>
<evidence type="ECO:0000256" key="1">
    <source>
        <dbReference type="SAM" id="MobiDB-lite"/>
    </source>
</evidence>
<dbReference type="HOGENOM" id="CLU_2819392_0_0_1"/>
<reference evidence="3" key="1">
    <citation type="journal article" date="2014" name="Genome Announc.">
        <title>Draft genome sequence of the formaldehyde-resistant fungus Byssochlamys spectabilis No. 5 (anamorph Paecilomyces variotii No. 5) (NBRC109023).</title>
        <authorList>
            <person name="Oka T."/>
            <person name="Ekino K."/>
            <person name="Fukuda K."/>
            <person name="Nomura Y."/>
        </authorList>
    </citation>
    <scope>NUCLEOTIDE SEQUENCE [LARGE SCALE GENOMIC DNA]</scope>
    <source>
        <strain evidence="3">No. 5 / NBRC 109023</strain>
    </source>
</reference>
<feature type="non-terminal residue" evidence="2">
    <location>
        <position position="1"/>
    </location>
</feature>
<dbReference type="InParanoid" id="V5GH77"/>
<feature type="compositionally biased region" description="Polar residues" evidence="1">
    <location>
        <begin position="40"/>
        <end position="67"/>
    </location>
</feature>
<dbReference type="Proteomes" id="UP000018001">
    <property type="component" value="Unassembled WGS sequence"/>
</dbReference>